<dbReference type="GO" id="GO:0003676">
    <property type="term" value="F:nucleic acid binding"/>
    <property type="evidence" value="ECO:0007669"/>
    <property type="project" value="InterPro"/>
</dbReference>
<dbReference type="InterPro" id="IPR012337">
    <property type="entry name" value="RNaseH-like_sf"/>
</dbReference>
<gene>
    <name evidence="2" type="ORF">COX37_03225</name>
</gene>
<dbReference type="InterPro" id="IPR009057">
    <property type="entry name" value="Homeodomain-like_sf"/>
</dbReference>
<comment type="caution">
    <text evidence="2">The sequence shown here is derived from an EMBL/GenBank/DDBJ whole genome shotgun (WGS) entry which is preliminary data.</text>
</comment>
<name>A0A2G9YTN4_9BACT</name>
<dbReference type="AlphaFoldDB" id="A0A2G9YTN4"/>
<dbReference type="InterPro" id="IPR001584">
    <property type="entry name" value="Integrase_cat-core"/>
</dbReference>
<evidence type="ECO:0000259" key="1">
    <source>
        <dbReference type="PROSITE" id="PS50994"/>
    </source>
</evidence>
<dbReference type="Pfam" id="PF13683">
    <property type="entry name" value="rve_3"/>
    <property type="match status" value="1"/>
</dbReference>
<dbReference type="Proteomes" id="UP000229976">
    <property type="component" value="Unassembled WGS sequence"/>
</dbReference>
<feature type="domain" description="Integrase catalytic" evidence="1">
    <location>
        <begin position="163"/>
        <end position="332"/>
    </location>
</feature>
<evidence type="ECO:0000313" key="2">
    <source>
        <dbReference type="EMBL" id="PIP22580.1"/>
    </source>
</evidence>
<dbReference type="GO" id="GO:0015074">
    <property type="term" value="P:DNA integration"/>
    <property type="evidence" value="ECO:0007669"/>
    <property type="project" value="InterPro"/>
</dbReference>
<protein>
    <recommendedName>
        <fullName evidence="1">Integrase catalytic domain-containing protein</fullName>
    </recommendedName>
</protein>
<dbReference type="InterPro" id="IPR036397">
    <property type="entry name" value="RNaseH_sf"/>
</dbReference>
<organism evidence="2 3">
    <name type="scientific">Candidatus Nealsonbacteria bacterium CG23_combo_of_CG06-09_8_20_14_all_39_17</name>
    <dbReference type="NCBI Taxonomy" id="1974722"/>
    <lineage>
        <taxon>Bacteria</taxon>
        <taxon>Candidatus Nealsoniibacteriota</taxon>
    </lineage>
</organism>
<proteinExistence type="predicted"/>
<dbReference type="PANTHER" id="PTHR47515:SF2">
    <property type="entry name" value="INTEGRASE CORE DOMAIN PROTEIN"/>
    <property type="match status" value="1"/>
</dbReference>
<sequence>MKGMYSGRHMTIYGSTLPGARSIARSTTLVEALTERAKYKIKILDWHRNHGSNSSLVARHFGIGRMTLHRWLERFKHYGLLGLNERSRKPKNVRKPTTFSNVVARAVQLRKQYPAWSKYKIRVLLEREDLQVSASAVGRIFKRRGLINKKISQKRRRVALSPKARFPRGLRISEAGDMVQIDTKYIMLSGGSKFYQFTAIDILTKERVLRVYPSQSSKNGADFLGECIDNFPFAIKAVQTDNGAPFLKEFDKLRKKKEPPHYFIYPRAPKQNTYVEISHEADEREFYQQGNICFILSVMQRKIKEWEDVWNNIRPHEALNQLTPSQYFWKLQTANLPTKNVIILQA</sequence>
<dbReference type="PANTHER" id="PTHR47515">
    <property type="entry name" value="LOW CALCIUM RESPONSE LOCUS PROTEIN T"/>
    <property type="match status" value="1"/>
</dbReference>
<dbReference type="Gene3D" id="3.30.420.10">
    <property type="entry name" value="Ribonuclease H-like superfamily/Ribonuclease H"/>
    <property type="match status" value="1"/>
</dbReference>
<evidence type="ECO:0000313" key="3">
    <source>
        <dbReference type="Proteomes" id="UP000229976"/>
    </source>
</evidence>
<dbReference type="PROSITE" id="PS50994">
    <property type="entry name" value="INTEGRASE"/>
    <property type="match status" value="1"/>
</dbReference>
<dbReference type="Pfam" id="PF13565">
    <property type="entry name" value="HTH_32"/>
    <property type="match status" value="1"/>
</dbReference>
<accession>A0A2G9YTN4</accession>
<dbReference type="SUPFAM" id="SSF46689">
    <property type="entry name" value="Homeodomain-like"/>
    <property type="match status" value="1"/>
</dbReference>
<dbReference type="EMBL" id="PCRO01000039">
    <property type="protein sequence ID" value="PIP22580.1"/>
    <property type="molecule type" value="Genomic_DNA"/>
</dbReference>
<reference evidence="2 3" key="1">
    <citation type="submission" date="2017-09" db="EMBL/GenBank/DDBJ databases">
        <title>Depth-based differentiation of microbial function through sediment-hosted aquifers and enrichment of novel symbionts in the deep terrestrial subsurface.</title>
        <authorList>
            <person name="Probst A.J."/>
            <person name="Ladd B."/>
            <person name="Jarett J.K."/>
            <person name="Geller-Mcgrath D.E."/>
            <person name="Sieber C.M."/>
            <person name="Emerson J.B."/>
            <person name="Anantharaman K."/>
            <person name="Thomas B.C."/>
            <person name="Malmstrom R."/>
            <person name="Stieglmeier M."/>
            <person name="Klingl A."/>
            <person name="Woyke T."/>
            <person name="Ryan C.M."/>
            <person name="Banfield J.F."/>
        </authorList>
    </citation>
    <scope>NUCLEOTIDE SEQUENCE [LARGE SCALE GENOMIC DNA]</scope>
    <source>
        <strain evidence="2">CG23_combo_of_CG06-09_8_20_14_all_39_17</strain>
    </source>
</reference>
<dbReference type="SUPFAM" id="SSF53098">
    <property type="entry name" value="Ribonuclease H-like"/>
    <property type="match status" value="1"/>
</dbReference>